<dbReference type="Proteomes" id="UP000580839">
    <property type="component" value="Unassembled WGS sequence"/>
</dbReference>
<comment type="caution">
    <text evidence="1">The sequence shown here is derived from an EMBL/GenBank/DDBJ whole genome shotgun (WGS) entry which is preliminary data.</text>
</comment>
<evidence type="ECO:0000313" key="2">
    <source>
        <dbReference type="Proteomes" id="UP000580839"/>
    </source>
</evidence>
<feature type="non-terminal residue" evidence="1">
    <location>
        <position position="205"/>
    </location>
</feature>
<dbReference type="EMBL" id="JABFRW010000202">
    <property type="protein sequence ID" value="NOT35560.1"/>
    <property type="molecule type" value="Genomic_DNA"/>
</dbReference>
<name>A0A849SW26_UNCEI</name>
<protein>
    <submittedName>
        <fullName evidence="1">Uncharacterized protein</fullName>
    </submittedName>
</protein>
<proteinExistence type="predicted"/>
<accession>A0A849SW26</accession>
<dbReference type="AlphaFoldDB" id="A0A849SW26"/>
<gene>
    <name evidence="1" type="ORF">HOP12_15555</name>
</gene>
<evidence type="ECO:0000313" key="1">
    <source>
        <dbReference type="EMBL" id="NOT35560.1"/>
    </source>
</evidence>
<reference evidence="1 2" key="1">
    <citation type="submission" date="2020-04" db="EMBL/GenBank/DDBJ databases">
        <title>Metagenomic profiling of ammonia- and methane-oxidizing microorganisms in a Dutch drinking water treatment plant.</title>
        <authorList>
            <person name="Poghosyan L."/>
            <person name="Leucker S."/>
        </authorList>
    </citation>
    <scope>NUCLEOTIDE SEQUENCE [LARGE SCALE GENOMIC DNA]</scope>
    <source>
        <strain evidence="1">S-RSF-IL-03</strain>
    </source>
</reference>
<organism evidence="1 2">
    <name type="scientific">Eiseniibacteriota bacterium</name>
    <dbReference type="NCBI Taxonomy" id="2212470"/>
    <lineage>
        <taxon>Bacteria</taxon>
        <taxon>Candidatus Eiseniibacteriota</taxon>
    </lineage>
</organism>
<sequence length="205" mass="22630">MSKRFDPHAYREPRPAATLIRMLEPVGRFALRNGLRVRAVDLPAADRARLVAAVHPGTAAFLAPLHPEFLTDWLIDKEIAARVSPLMAHWASYEIVNGHPLSQRFWLANNLIANVPGGEGREYSIRWALAGHGVLLHPEGTATWHGHFVGEVLPGAVSMALETARRARAAGDARPVFVVPLVWALIFKRRATAGLERESSHLERA</sequence>